<dbReference type="Pfam" id="PF00348">
    <property type="entry name" value="polyprenyl_synt"/>
    <property type="match status" value="1"/>
</dbReference>
<evidence type="ECO:0000313" key="6">
    <source>
        <dbReference type="EMBL" id="KAL3287254.1"/>
    </source>
</evidence>
<evidence type="ECO:0000313" key="7">
    <source>
        <dbReference type="Proteomes" id="UP001516400"/>
    </source>
</evidence>
<comment type="caution">
    <text evidence="6">The sequence shown here is derived from an EMBL/GenBank/DDBJ whole genome shotgun (WGS) entry which is preliminary data.</text>
</comment>
<protein>
    <submittedName>
        <fullName evidence="6">Uncharacterized protein</fullName>
    </submittedName>
</protein>
<dbReference type="PANTHER" id="PTHR11525:SF0">
    <property type="entry name" value="FARNESYL PYROPHOSPHATE SYNTHASE"/>
    <property type="match status" value="1"/>
</dbReference>
<keyword evidence="3" id="KW-0479">Metal-binding</keyword>
<proteinExistence type="predicted"/>
<keyword evidence="4" id="KW-0460">Magnesium</keyword>
<dbReference type="Proteomes" id="UP001516400">
    <property type="component" value="Unassembled WGS sequence"/>
</dbReference>
<comment type="pathway">
    <text evidence="5">Pheromone biosynthesis.</text>
</comment>
<dbReference type="EMBL" id="JABFTP020000185">
    <property type="protein sequence ID" value="KAL3287254.1"/>
    <property type="molecule type" value="Genomic_DNA"/>
</dbReference>
<dbReference type="InterPro" id="IPR000092">
    <property type="entry name" value="Polyprenyl_synt"/>
</dbReference>
<dbReference type="InterPro" id="IPR008949">
    <property type="entry name" value="Isoprenoid_synthase_dom_sf"/>
</dbReference>
<organism evidence="6 7">
    <name type="scientific">Cryptolaemus montrouzieri</name>
    <dbReference type="NCBI Taxonomy" id="559131"/>
    <lineage>
        <taxon>Eukaryota</taxon>
        <taxon>Metazoa</taxon>
        <taxon>Ecdysozoa</taxon>
        <taxon>Arthropoda</taxon>
        <taxon>Hexapoda</taxon>
        <taxon>Insecta</taxon>
        <taxon>Pterygota</taxon>
        <taxon>Neoptera</taxon>
        <taxon>Endopterygota</taxon>
        <taxon>Coleoptera</taxon>
        <taxon>Polyphaga</taxon>
        <taxon>Cucujiformia</taxon>
        <taxon>Coccinelloidea</taxon>
        <taxon>Coccinellidae</taxon>
        <taxon>Scymninae</taxon>
        <taxon>Scymnini</taxon>
        <taxon>Cryptolaemus</taxon>
    </lineage>
</organism>
<dbReference type="GO" id="GO:0042811">
    <property type="term" value="P:pheromone biosynthetic process"/>
    <property type="evidence" value="ECO:0007669"/>
    <property type="project" value="UniProtKB-ARBA"/>
</dbReference>
<reference evidence="6 7" key="1">
    <citation type="journal article" date="2021" name="BMC Biol.">
        <title>Horizontally acquired antibacterial genes associated with adaptive radiation of ladybird beetles.</title>
        <authorList>
            <person name="Li H.S."/>
            <person name="Tang X.F."/>
            <person name="Huang Y.H."/>
            <person name="Xu Z.Y."/>
            <person name="Chen M.L."/>
            <person name="Du X.Y."/>
            <person name="Qiu B.Y."/>
            <person name="Chen P.T."/>
            <person name="Zhang W."/>
            <person name="Slipinski A."/>
            <person name="Escalona H.E."/>
            <person name="Waterhouse R.M."/>
            <person name="Zwick A."/>
            <person name="Pang H."/>
        </authorList>
    </citation>
    <scope>NUCLEOTIDE SEQUENCE [LARGE SCALE GENOMIC DNA]</scope>
    <source>
        <strain evidence="6">SYSU2018</strain>
    </source>
</reference>
<dbReference type="GO" id="GO:0046872">
    <property type="term" value="F:metal ion binding"/>
    <property type="evidence" value="ECO:0007669"/>
    <property type="project" value="UniProtKB-KW"/>
</dbReference>
<comment type="cofactor">
    <cofactor evidence="1">
        <name>Mg(2+)</name>
        <dbReference type="ChEBI" id="CHEBI:18420"/>
    </cofactor>
</comment>
<evidence type="ECO:0000256" key="5">
    <source>
        <dbReference type="ARBA" id="ARBA00033740"/>
    </source>
</evidence>
<evidence type="ECO:0000256" key="3">
    <source>
        <dbReference type="ARBA" id="ARBA00022723"/>
    </source>
</evidence>
<dbReference type="GO" id="GO:0016740">
    <property type="term" value="F:transferase activity"/>
    <property type="evidence" value="ECO:0007669"/>
    <property type="project" value="UniProtKB-KW"/>
</dbReference>
<accession>A0ABD2P8B3</accession>
<dbReference type="Gene3D" id="1.10.600.10">
    <property type="entry name" value="Farnesyl Diphosphate Synthase"/>
    <property type="match status" value="1"/>
</dbReference>
<name>A0ABD2P8B3_9CUCU</name>
<gene>
    <name evidence="6" type="ORF">HHI36_001731</name>
</gene>
<sequence length="116" mass="13628">MLDCYGEKEGKKPGTDNQENRRIYLIAMALNKASPPQRKILEESYGRRDEEMIQKVKDIYNELDIIGEFYKMEDIIHDQILNEIKKIPEEFARLLMGKWAYVFTYGKIGTPSYVDS</sequence>
<dbReference type="PANTHER" id="PTHR11525">
    <property type="entry name" value="FARNESYL-PYROPHOSPHATE SYNTHETASE"/>
    <property type="match status" value="1"/>
</dbReference>
<dbReference type="InterPro" id="IPR039702">
    <property type="entry name" value="FPS1-like"/>
</dbReference>
<evidence type="ECO:0000256" key="2">
    <source>
        <dbReference type="ARBA" id="ARBA00022679"/>
    </source>
</evidence>
<dbReference type="GO" id="GO:0006720">
    <property type="term" value="P:isoprenoid metabolic process"/>
    <property type="evidence" value="ECO:0007669"/>
    <property type="project" value="UniProtKB-ARBA"/>
</dbReference>
<evidence type="ECO:0000256" key="4">
    <source>
        <dbReference type="ARBA" id="ARBA00022842"/>
    </source>
</evidence>
<keyword evidence="2" id="KW-0808">Transferase</keyword>
<dbReference type="SUPFAM" id="SSF48576">
    <property type="entry name" value="Terpenoid synthases"/>
    <property type="match status" value="1"/>
</dbReference>
<dbReference type="AlphaFoldDB" id="A0ABD2P8B3"/>
<keyword evidence="7" id="KW-1185">Reference proteome</keyword>
<evidence type="ECO:0000256" key="1">
    <source>
        <dbReference type="ARBA" id="ARBA00001946"/>
    </source>
</evidence>